<dbReference type="eggNOG" id="COG1020">
    <property type="taxonomic scope" value="Bacteria"/>
</dbReference>
<evidence type="ECO:0000259" key="1">
    <source>
        <dbReference type="Pfam" id="PF06974"/>
    </source>
</evidence>
<accession>Q2JA41</accession>
<dbReference type="STRING" id="106370.Francci3_2484"/>
<keyword evidence="3" id="KW-1185">Reference proteome</keyword>
<organism evidence="2 3">
    <name type="scientific">Frankia casuarinae (strain DSM 45818 / CECT 9043 / HFP020203 / CcI3)</name>
    <dbReference type="NCBI Taxonomy" id="106370"/>
    <lineage>
        <taxon>Bacteria</taxon>
        <taxon>Bacillati</taxon>
        <taxon>Actinomycetota</taxon>
        <taxon>Actinomycetes</taxon>
        <taxon>Frankiales</taxon>
        <taxon>Frankiaceae</taxon>
        <taxon>Frankia</taxon>
    </lineage>
</organism>
<dbReference type="GO" id="GO:0051701">
    <property type="term" value="P:biological process involved in interaction with host"/>
    <property type="evidence" value="ECO:0007669"/>
    <property type="project" value="TreeGrafter"/>
</dbReference>
<dbReference type="Proteomes" id="UP000001937">
    <property type="component" value="Chromosome"/>
</dbReference>
<evidence type="ECO:0000313" key="2">
    <source>
        <dbReference type="EMBL" id="ABD11851.1"/>
    </source>
</evidence>
<protein>
    <submittedName>
        <fullName evidence="2">Diacylglycerol O-acyltransferase</fullName>
        <ecNumber evidence="2">2.3.1.20</ecNumber>
    </submittedName>
</protein>
<dbReference type="OrthoDB" id="4671961at2"/>
<dbReference type="HOGENOM" id="CLU_024186_5_0_11"/>
<dbReference type="GO" id="GO:0019432">
    <property type="term" value="P:triglyceride biosynthetic process"/>
    <property type="evidence" value="ECO:0007669"/>
    <property type="project" value="TreeGrafter"/>
</dbReference>
<dbReference type="Pfam" id="PF06974">
    <property type="entry name" value="WS_DGAT_C"/>
    <property type="match status" value="1"/>
</dbReference>
<gene>
    <name evidence="2" type="ordered locus">Francci3_2484</name>
</gene>
<dbReference type="InterPro" id="IPR009721">
    <property type="entry name" value="O-acyltransferase_WSD1_C"/>
</dbReference>
<dbReference type="EC" id="2.3.1.20" evidence="2"/>
<dbReference type="PANTHER" id="PTHR31650:SF1">
    <property type="entry name" value="WAX ESTER SYNTHASE_DIACYLGLYCEROL ACYLTRANSFERASE 4-RELATED"/>
    <property type="match status" value="1"/>
</dbReference>
<sequence>MALLDVVTKAGPERTYARPLTSGDRAYLAFSRLNPGEFQDVGALLFVDGPPLELADLRAHVAERLRDPRARMLTDRLETVAVRFSGRRSTANETLWVRGPGLNVDDHVVAMDLPSADGVGGVGGVGGGDGGAGDARLRAAVDRIAAQPIDLSRSPWMLYLLRAPGSSGTVLVYRTSHIQQDGFALYQALHLLFGGEDELDLGLPPAVRRPRPSDYAGFVGRGLRCLAPTRALDAWGGPPAGPARHSWVTTDLGTLRAVARHHDVTVNDVYLAALAGALRTWSLPEWRRDRQPIHALMPISFRTAAERNVLSNYSSGVRVPLPCGEPDPGRRLAWIAAETRRMKKGGLGVVERHHFSTLATIASPRMLAGAAAYPAQIRKMALVASNVRTMRGPLAVAGRAVTGLVGTGQLLVGRQHLAVAMLGIDERVGVTFVASASVPNHARLGQLWLAELDVLSRLVPSRRRERA</sequence>
<dbReference type="InterPro" id="IPR045034">
    <property type="entry name" value="O-acyltransferase_WSD1-like"/>
</dbReference>
<dbReference type="EMBL" id="CP000249">
    <property type="protein sequence ID" value="ABD11851.1"/>
    <property type="molecule type" value="Genomic_DNA"/>
</dbReference>
<dbReference type="PANTHER" id="PTHR31650">
    <property type="entry name" value="O-ACYLTRANSFERASE (WSD1-LIKE) FAMILY PROTEIN"/>
    <property type="match status" value="1"/>
</dbReference>
<dbReference type="AlphaFoldDB" id="Q2JA41"/>
<dbReference type="PhylomeDB" id="Q2JA41"/>
<dbReference type="GO" id="GO:0001666">
    <property type="term" value="P:response to hypoxia"/>
    <property type="evidence" value="ECO:0007669"/>
    <property type="project" value="TreeGrafter"/>
</dbReference>
<dbReference type="GO" id="GO:0004144">
    <property type="term" value="F:diacylglycerol O-acyltransferase activity"/>
    <property type="evidence" value="ECO:0007669"/>
    <property type="project" value="UniProtKB-EC"/>
</dbReference>
<dbReference type="SUPFAM" id="SSF52777">
    <property type="entry name" value="CoA-dependent acyltransferases"/>
    <property type="match status" value="2"/>
</dbReference>
<dbReference type="GO" id="GO:0005886">
    <property type="term" value="C:plasma membrane"/>
    <property type="evidence" value="ECO:0007669"/>
    <property type="project" value="TreeGrafter"/>
</dbReference>
<evidence type="ECO:0000313" key="3">
    <source>
        <dbReference type="Proteomes" id="UP000001937"/>
    </source>
</evidence>
<proteinExistence type="predicted"/>
<dbReference type="KEGG" id="fra:Francci3_2484"/>
<dbReference type="GO" id="GO:0071731">
    <property type="term" value="P:response to nitric oxide"/>
    <property type="evidence" value="ECO:0007669"/>
    <property type="project" value="TreeGrafter"/>
</dbReference>
<keyword evidence="2" id="KW-0808">Transferase</keyword>
<feature type="domain" description="O-acyltransferase WSD1 C-terminal" evidence="1">
    <location>
        <begin position="312"/>
        <end position="452"/>
    </location>
</feature>
<keyword evidence="2" id="KW-0012">Acyltransferase</keyword>
<name>Q2JA41_FRACC</name>
<reference evidence="2 3" key="1">
    <citation type="journal article" date="2007" name="Genome Res.">
        <title>Genome characteristics of facultatively symbiotic Frankia sp. strains reflect host range and host plant biogeography.</title>
        <authorList>
            <person name="Normand P."/>
            <person name="Lapierre P."/>
            <person name="Tisa L.S."/>
            <person name="Gogarten J.P."/>
            <person name="Alloisio N."/>
            <person name="Bagnarol E."/>
            <person name="Bassi C.A."/>
            <person name="Berry A.M."/>
            <person name="Bickhart D.M."/>
            <person name="Choisne N."/>
            <person name="Couloux A."/>
            <person name="Cournoyer B."/>
            <person name="Cruveiller S."/>
            <person name="Daubin V."/>
            <person name="Demange N."/>
            <person name="Francino M.P."/>
            <person name="Goltsman E."/>
            <person name="Huang Y."/>
            <person name="Kopp O.R."/>
            <person name="Labarre L."/>
            <person name="Lapidus A."/>
            <person name="Lavire C."/>
            <person name="Marechal J."/>
            <person name="Martinez M."/>
            <person name="Mastronunzio J.E."/>
            <person name="Mullin B.C."/>
            <person name="Niemann J."/>
            <person name="Pujic P."/>
            <person name="Rawnsley T."/>
            <person name="Rouy Z."/>
            <person name="Schenowitz C."/>
            <person name="Sellstedt A."/>
            <person name="Tavares F."/>
            <person name="Tomkins J.P."/>
            <person name="Vallenet D."/>
            <person name="Valverde C."/>
            <person name="Wall L.G."/>
            <person name="Wang Y."/>
            <person name="Medigue C."/>
            <person name="Benson D.R."/>
        </authorList>
    </citation>
    <scope>NUCLEOTIDE SEQUENCE [LARGE SCALE GENOMIC DNA]</scope>
    <source>
        <strain evidence="3">DSM 45818 / CECT 9043 / CcI3</strain>
    </source>
</reference>
<dbReference type="RefSeq" id="WP_011436894.1">
    <property type="nucleotide sequence ID" value="NC_007777.1"/>
</dbReference>